<comment type="catalytic activity">
    <reaction evidence="1">
        <text>ATP + protein L-histidine = ADP + protein N-phospho-L-histidine.</text>
        <dbReference type="EC" id="2.7.13.3"/>
    </reaction>
</comment>
<dbReference type="PROSITE" id="PS50109">
    <property type="entry name" value="HIS_KIN"/>
    <property type="match status" value="1"/>
</dbReference>
<evidence type="ECO:0000313" key="12">
    <source>
        <dbReference type="Proteomes" id="UP000295727"/>
    </source>
</evidence>
<gene>
    <name evidence="11" type="ORF">E1956_31895</name>
</gene>
<evidence type="ECO:0000259" key="9">
    <source>
        <dbReference type="PROSITE" id="PS50109"/>
    </source>
</evidence>
<dbReference type="EC" id="2.7.13.3" evidence="2"/>
<keyword evidence="3" id="KW-0597">Phosphoprotein</keyword>
<dbReference type="SMART" id="SM00388">
    <property type="entry name" value="HisKA"/>
    <property type="match status" value="1"/>
</dbReference>
<dbReference type="SUPFAM" id="SSF55874">
    <property type="entry name" value="ATPase domain of HSP90 chaperone/DNA topoisomerase II/histidine kinase"/>
    <property type="match status" value="1"/>
</dbReference>
<dbReference type="Gene3D" id="1.10.287.130">
    <property type="match status" value="1"/>
</dbReference>
<evidence type="ECO:0000256" key="3">
    <source>
        <dbReference type="ARBA" id="ARBA00022553"/>
    </source>
</evidence>
<keyword evidence="5" id="KW-0547">Nucleotide-binding</keyword>
<dbReference type="InterPro" id="IPR005467">
    <property type="entry name" value="His_kinase_dom"/>
</dbReference>
<sequence length="451" mass="48800">MFADRELFAMQNGMSDCGLVPTVLAAMITWCRASQRPRFRPLAVLTGVTRSVRRLSRHWAPEARRALAPQNRAHRQHLGGVDPFLAGTPMREALELVPIAILAIDEAGTIMFVNEKGAELFGYHGDELSGARASLLIPEWRAQGSHAVAAKHASADSALRTVIARRHDGAEFPAEVTTRPCRVDGVPTLLAVVVERSERNELHRNRQELAHLTRVSALGELAGSLAHELNQPLTAILSNSQAAQRFMEADPINLREVRETLKDIVADNRRAGEIIRKMRALVRKCDMEWQPVDVGGVVRDVVSLMHSDAIVRGVRTTIEIAGALPTVLGDKVQLQQVLLNLMLNALDAVQECPAGCRLVTVQAGVEPGGDVRLCVRDCGRGLTVDQMDKIFQPFFTSKPHGLGLGLSISRSIVGAHGGRVWAENNAEGGAAFYVSLPAGRASGANSAGSRP</sequence>
<dbReference type="Pfam" id="PF02518">
    <property type="entry name" value="HATPase_c"/>
    <property type="match status" value="1"/>
</dbReference>
<feature type="domain" description="PAS" evidence="10">
    <location>
        <begin position="86"/>
        <end position="139"/>
    </location>
</feature>
<dbReference type="InterPro" id="IPR036890">
    <property type="entry name" value="HATPase_C_sf"/>
</dbReference>
<evidence type="ECO:0000256" key="4">
    <source>
        <dbReference type="ARBA" id="ARBA00022679"/>
    </source>
</evidence>
<dbReference type="EMBL" id="CP038150">
    <property type="protein sequence ID" value="QBR01758.1"/>
    <property type="molecule type" value="Genomic_DNA"/>
</dbReference>
<dbReference type="Proteomes" id="UP000295727">
    <property type="component" value="Chromosome 3"/>
</dbReference>
<dbReference type="KEGG" id="ppai:E1956_31895"/>
<keyword evidence="12" id="KW-1185">Reference proteome</keyword>
<reference evidence="11 12" key="1">
    <citation type="submission" date="2019-03" db="EMBL/GenBank/DDBJ databases">
        <title>Paraburkholderia sp. 7MH5, isolated from subtropical forest soil.</title>
        <authorList>
            <person name="Gao Z.-H."/>
            <person name="Qiu L.-H."/>
        </authorList>
    </citation>
    <scope>NUCLEOTIDE SEQUENCE [LARGE SCALE GENOMIC DNA]</scope>
    <source>
        <strain evidence="11 12">7MH5</strain>
    </source>
</reference>
<dbReference type="InterPro" id="IPR036097">
    <property type="entry name" value="HisK_dim/P_sf"/>
</dbReference>
<organism evidence="11 12">
    <name type="scientific">Paraburkholderia pallida</name>
    <dbReference type="NCBI Taxonomy" id="2547399"/>
    <lineage>
        <taxon>Bacteria</taxon>
        <taxon>Pseudomonadati</taxon>
        <taxon>Pseudomonadota</taxon>
        <taxon>Betaproteobacteria</taxon>
        <taxon>Burkholderiales</taxon>
        <taxon>Burkholderiaceae</taxon>
        <taxon>Paraburkholderia</taxon>
    </lineage>
</organism>
<evidence type="ECO:0000256" key="5">
    <source>
        <dbReference type="ARBA" id="ARBA00022741"/>
    </source>
</evidence>
<dbReference type="Pfam" id="PF13426">
    <property type="entry name" value="PAS_9"/>
    <property type="match status" value="1"/>
</dbReference>
<evidence type="ECO:0000256" key="2">
    <source>
        <dbReference type="ARBA" id="ARBA00012438"/>
    </source>
</evidence>
<keyword evidence="7" id="KW-0067">ATP-binding</keyword>
<dbReference type="InterPro" id="IPR003594">
    <property type="entry name" value="HATPase_dom"/>
</dbReference>
<keyword evidence="4" id="KW-0808">Transferase</keyword>
<feature type="domain" description="Histidine kinase" evidence="9">
    <location>
        <begin position="224"/>
        <end position="440"/>
    </location>
</feature>
<dbReference type="InterPro" id="IPR004358">
    <property type="entry name" value="Sig_transdc_His_kin-like_C"/>
</dbReference>
<dbReference type="Gene3D" id="3.30.450.20">
    <property type="entry name" value="PAS domain"/>
    <property type="match status" value="1"/>
</dbReference>
<evidence type="ECO:0000256" key="6">
    <source>
        <dbReference type="ARBA" id="ARBA00022777"/>
    </source>
</evidence>
<dbReference type="Pfam" id="PF00512">
    <property type="entry name" value="HisKA"/>
    <property type="match status" value="1"/>
</dbReference>
<keyword evidence="8" id="KW-0902">Two-component regulatory system</keyword>
<dbReference type="SUPFAM" id="SSF55785">
    <property type="entry name" value="PYP-like sensor domain (PAS domain)"/>
    <property type="match status" value="1"/>
</dbReference>
<dbReference type="GO" id="GO:0005524">
    <property type="term" value="F:ATP binding"/>
    <property type="evidence" value="ECO:0007669"/>
    <property type="project" value="UniProtKB-KW"/>
</dbReference>
<dbReference type="SMART" id="SM00387">
    <property type="entry name" value="HATPase_c"/>
    <property type="match status" value="1"/>
</dbReference>
<dbReference type="Gene3D" id="3.30.565.10">
    <property type="entry name" value="Histidine kinase-like ATPase, C-terminal domain"/>
    <property type="match status" value="1"/>
</dbReference>
<protein>
    <recommendedName>
        <fullName evidence="2">histidine kinase</fullName>
        <ecNumber evidence="2">2.7.13.3</ecNumber>
    </recommendedName>
</protein>
<proteinExistence type="predicted"/>
<evidence type="ECO:0000313" key="11">
    <source>
        <dbReference type="EMBL" id="QBR01758.1"/>
    </source>
</evidence>
<dbReference type="PROSITE" id="PS50112">
    <property type="entry name" value="PAS"/>
    <property type="match status" value="1"/>
</dbReference>
<evidence type="ECO:0000256" key="1">
    <source>
        <dbReference type="ARBA" id="ARBA00000085"/>
    </source>
</evidence>
<accession>A0A4P7D1L6</accession>
<dbReference type="PRINTS" id="PR00344">
    <property type="entry name" value="BCTRLSENSOR"/>
</dbReference>
<dbReference type="NCBIfam" id="TIGR00229">
    <property type="entry name" value="sensory_box"/>
    <property type="match status" value="1"/>
</dbReference>
<keyword evidence="6" id="KW-0418">Kinase</keyword>
<dbReference type="InterPro" id="IPR035965">
    <property type="entry name" value="PAS-like_dom_sf"/>
</dbReference>
<dbReference type="PANTHER" id="PTHR43065">
    <property type="entry name" value="SENSOR HISTIDINE KINASE"/>
    <property type="match status" value="1"/>
</dbReference>
<dbReference type="AlphaFoldDB" id="A0A4P7D1L6"/>
<evidence type="ECO:0000256" key="8">
    <source>
        <dbReference type="ARBA" id="ARBA00023012"/>
    </source>
</evidence>
<dbReference type="InterPro" id="IPR000014">
    <property type="entry name" value="PAS"/>
</dbReference>
<dbReference type="CDD" id="cd00130">
    <property type="entry name" value="PAS"/>
    <property type="match status" value="1"/>
</dbReference>
<evidence type="ECO:0000256" key="7">
    <source>
        <dbReference type="ARBA" id="ARBA00022840"/>
    </source>
</evidence>
<dbReference type="GO" id="GO:0000155">
    <property type="term" value="F:phosphorelay sensor kinase activity"/>
    <property type="evidence" value="ECO:0007669"/>
    <property type="project" value="InterPro"/>
</dbReference>
<dbReference type="PANTHER" id="PTHR43065:SF10">
    <property type="entry name" value="PEROXIDE STRESS-ACTIVATED HISTIDINE KINASE MAK3"/>
    <property type="match status" value="1"/>
</dbReference>
<dbReference type="SMART" id="SM00091">
    <property type="entry name" value="PAS"/>
    <property type="match status" value="1"/>
</dbReference>
<evidence type="ECO:0000259" key="10">
    <source>
        <dbReference type="PROSITE" id="PS50112"/>
    </source>
</evidence>
<name>A0A4P7D1L6_9BURK</name>
<dbReference type="CDD" id="cd00082">
    <property type="entry name" value="HisKA"/>
    <property type="match status" value="1"/>
</dbReference>
<dbReference type="OrthoDB" id="8872837at2"/>
<dbReference type="InterPro" id="IPR003661">
    <property type="entry name" value="HisK_dim/P_dom"/>
</dbReference>
<dbReference type="SUPFAM" id="SSF47384">
    <property type="entry name" value="Homodimeric domain of signal transducing histidine kinase"/>
    <property type="match status" value="1"/>
</dbReference>